<accession>A0ABT7P949</accession>
<reference evidence="2" key="1">
    <citation type="submission" date="2023-06" db="EMBL/GenBank/DDBJ databases">
        <title>Itaconate inhibition of nontuberculous mycobacteria.</title>
        <authorList>
            <person name="Spilker T."/>
        </authorList>
    </citation>
    <scope>NUCLEOTIDE SEQUENCE [LARGE SCALE GENOMIC DNA]</scope>
    <source>
        <strain evidence="2">FLAC1071</strain>
    </source>
</reference>
<comment type="caution">
    <text evidence="1">The sequence shown here is derived from an EMBL/GenBank/DDBJ whole genome shotgun (WGS) entry which is preliminary data.</text>
</comment>
<keyword evidence="2" id="KW-1185">Reference proteome</keyword>
<evidence type="ECO:0000313" key="1">
    <source>
        <dbReference type="EMBL" id="MDM3929822.1"/>
    </source>
</evidence>
<name>A0ABT7P949_MYCIT</name>
<sequence length="77" mass="8026">MRDVEPVNRSGFDLSDVIESAAELVDGPTEVSDEYRRGVVELAARICLHGGDFGDAVTVMGYAVCGVNKPVVAVGGS</sequence>
<evidence type="ECO:0000313" key="2">
    <source>
        <dbReference type="Proteomes" id="UP001529272"/>
    </source>
</evidence>
<gene>
    <name evidence="1" type="ORF">QRB35_27975</name>
</gene>
<dbReference type="EMBL" id="JASZZX010000048">
    <property type="protein sequence ID" value="MDM3929822.1"/>
    <property type="molecule type" value="Genomic_DNA"/>
</dbReference>
<protein>
    <submittedName>
        <fullName evidence="1">Uncharacterized protein</fullName>
    </submittedName>
</protein>
<organism evidence="1 2">
    <name type="scientific">Mycobacterium intracellulare subsp. chimaera</name>
    <dbReference type="NCBI Taxonomy" id="222805"/>
    <lineage>
        <taxon>Bacteria</taxon>
        <taxon>Bacillati</taxon>
        <taxon>Actinomycetota</taxon>
        <taxon>Actinomycetes</taxon>
        <taxon>Mycobacteriales</taxon>
        <taxon>Mycobacteriaceae</taxon>
        <taxon>Mycobacterium</taxon>
        <taxon>Mycobacterium avium complex (MAC)</taxon>
    </lineage>
</organism>
<proteinExistence type="predicted"/>
<dbReference type="RefSeq" id="WP_232530494.1">
    <property type="nucleotide sequence ID" value="NZ_JASZZX010000048.1"/>
</dbReference>
<dbReference type="Proteomes" id="UP001529272">
    <property type="component" value="Unassembled WGS sequence"/>
</dbReference>
<reference evidence="1 2" key="2">
    <citation type="submission" date="2023-06" db="EMBL/GenBank/DDBJ databases">
        <title>Itaconate inhibition of nontuberculous mycobacteria.</title>
        <authorList>
            <person name="Breen P."/>
            <person name="Zimbric M."/>
            <person name="Caverly L."/>
        </authorList>
    </citation>
    <scope>NUCLEOTIDE SEQUENCE [LARGE SCALE GENOMIC DNA]</scope>
    <source>
        <strain evidence="1 2">FLAC1071</strain>
    </source>
</reference>